<evidence type="ECO:0008006" key="5">
    <source>
        <dbReference type="Google" id="ProtNLM"/>
    </source>
</evidence>
<reference evidence="3 4" key="1">
    <citation type="journal article" date="2012" name="J. Bacteriol.">
        <title>Genome Sequence of n-Alkane-Degrading Hydrocarboniphaga effusa Strain AP103T (ATCC BAA-332T).</title>
        <authorList>
            <person name="Chang H.K."/>
            <person name="Zylstra G.J."/>
            <person name="Chae J.C."/>
        </authorList>
    </citation>
    <scope>NUCLEOTIDE SEQUENCE [LARGE SCALE GENOMIC DNA]</scope>
    <source>
        <strain evidence="3 4">AP103</strain>
    </source>
</reference>
<dbReference type="STRING" id="1172194.WQQ_34120"/>
<evidence type="ECO:0000313" key="4">
    <source>
        <dbReference type="Proteomes" id="UP000003704"/>
    </source>
</evidence>
<dbReference type="InterPro" id="IPR012338">
    <property type="entry name" value="Beta-lactam/transpept-like"/>
</dbReference>
<dbReference type="NCBIfam" id="TIGR00666">
    <property type="entry name" value="PBP4"/>
    <property type="match status" value="1"/>
</dbReference>
<name>I8T794_9GAMM</name>
<proteinExistence type="inferred from homology"/>
<dbReference type="Gene3D" id="3.40.710.10">
    <property type="entry name" value="DD-peptidase/beta-lactamase superfamily"/>
    <property type="match status" value="2"/>
</dbReference>
<accession>I8T794</accession>
<comment type="caution">
    <text evidence="3">The sequence shown here is derived from an EMBL/GenBank/DDBJ whole genome shotgun (WGS) entry which is preliminary data.</text>
</comment>
<evidence type="ECO:0000256" key="1">
    <source>
        <dbReference type="ARBA" id="ARBA00006096"/>
    </source>
</evidence>
<dbReference type="GO" id="GO:0004185">
    <property type="term" value="F:serine-type carboxypeptidase activity"/>
    <property type="evidence" value="ECO:0007669"/>
    <property type="project" value="InterPro"/>
</dbReference>
<dbReference type="RefSeq" id="WP_007186351.1">
    <property type="nucleotide sequence ID" value="NZ_AKGD01000002.1"/>
</dbReference>
<dbReference type="Pfam" id="PF02113">
    <property type="entry name" value="Peptidase_S13"/>
    <property type="match status" value="1"/>
</dbReference>
<evidence type="ECO:0000313" key="3">
    <source>
        <dbReference type="EMBL" id="EIT69830.1"/>
    </source>
</evidence>
<dbReference type="SUPFAM" id="SSF56601">
    <property type="entry name" value="beta-lactamase/transpeptidase-like"/>
    <property type="match status" value="1"/>
</dbReference>
<dbReference type="OrthoDB" id="9802627at2"/>
<sequence length="469" mass="50330">MTASPARAEFEHLRKLQSQGAEITAAVYDLDDNKLIQTLNPAQRLAPASVTKIAITAASLDAWPADKSFKTRLLGLGAPRQNVLEGDLILQSEGDATLDHESLWLLAAQLKGEGIDTVTGGMMVNPAYGPLTCDNQDRCEATERSDTAYNVPLAAIGVDYGTWCVNVRASAVGDPANVRGCGVARLPIAVEGSIKTVAAKQKNTFWVERVTRDGMDTLRVGGNIPMGEDQRVYRAMSSPALGVGLLLKEMIGELGVNFAGPVRLQYGQPAASTHVIAEVEGLALREQLGRMMRYSNNYIADLLTLNLGAARLPKPPSQLAEAGDALASFVASNSLAGASAKAKPRLLSGSGLTPENELSADDLIGLLANQYRRTQTFPVFYGQFVVPRQAPFAFVRQGNADWLDRVTLKTGTMNDPRSVCGIAGYLRKKNGGWMAFAVIVNGGPKVKRIPLYKSMEAARNDIEAVLARY</sequence>
<comment type="similarity">
    <text evidence="1">Belongs to the peptidase S13 family.</text>
</comment>
<dbReference type="GO" id="GO:0006508">
    <property type="term" value="P:proteolysis"/>
    <property type="evidence" value="ECO:0007669"/>
    <property type="project" value="InterPro"/>
</dbReference>
<evidence type="ECO:0000256" key="2">
    <source>
        <dbReference type="ARBA" id="ARBA00022801"/>
    </source>
</evidence>
<dbReference type="Proteomes" id="UP000003704">
    <property type="component" value="Unassembled WGS sequence"/>
</dbReference>
<protein>
    <recommendedName>
        <fullName evidence="5">D-alanyl-D-alanine carboxypeptidase/D-alanyl-D-alanine-endopeptidase</fullName>
    </recommendedName>
</protein>
<gene>
    <name evidence="3" type="ORF">WQQ_34120</name>
</gene>
<dbReference type="PANTHER" id="PTHR30023:SF0">
    <property type="entry name" value="PENICILLIN-SENSITIVE CARBOXYPEPTIDASE A"/>
    <property type="match status" value="1"/>
</dbReference>
<keyword evidence="2" id="KW-0378">Hydrolase</keyword>
<organism evidence="3 4">
    <name type="scientific">Hydrocarboniphaga effusa AP103</name>
    <dbReference type="NCBI Taxonomy" id="1172194"/>
    <lineage>
        <taxon>Bacteria</taxon>
        <taxon>Pseudomonadati</taxon>
        <taxon>Pseudomonadota</taxon>
        <taxon>Gammaproteobacteria</taxon>
        <taxon>Nevskiales</taxon>
        <taxon>Nevskiaceae</taxon>
        <taxon>Hydrocarboniphaga</taxon>
    </lineage>
</organism>
<dbReference type="Gene3D" id="3.50.80.20">
    <property type="entry name" value="D-Ala-D-Ala carboxypeptidase C, peptidase S13"/>
    <property type="match status" value="1"/>
</dbReference>
<dbReference type="EMBL" id="AKGD01000002">
    <property type="protein sequence ID" value="EIT69830.1"/>
    <property type="molecule type" value="Genomic_DNA"/>
</dbReference>
<dbReference type="GO" id="GO:0000270">
    <property type="term" value="P:peptidoglycan metabolic process"/>
    <property type="evidence" value="ECO:0007669"/>
    <property type="project" value="TreeGrafter"/>
</dbReference>
<dbReference type="InterPro" id="IPR000667">
    <property type="entry name" value="Peptidase_S13"/>
</dbReference>
<dbReference type="PANTHER" id="PTHR30023">
    <property type="entry name" value="D-ALANYL-D-ALANINE CARBOXYPEPTIDASE"/>
    <property type="match status" value="1"/>
</dbReference>
<keyword evidence="4" id="KW-1185">Reference proteome</keyword>
<dbReference type="AlphaFoldDB" id="I8T794"/>
<dbReference type="PRINTS" id="PR00922">
    <property type="entry name" value="DADACBPTASE3"/>
</dbReference>